<name>T1C341_9ZZZZ</name>
<accession>T1C341</accession>
<feature type="domain" description="Leucine-binding protein" evidence="2">
    <location>
        <begin position="1"/>
        <end position="123"/>
    </location>
</feature>
<reference evidence="3" key="1">
    <citation type="submission" date="2013-08" db="EMBL/GenBank/DDBJ databases">
        <authorList>
            <person name="Mendez C."/>
            <person name="Richter M."/>
            <person name="Ferrer M."/>
            <person name="Sanchez J."/>
        </authorList>
    </citation>
    <scope>NUCLEOTIDE SEQUENCE</scope>
</reference>
<dbReference type="Gene3D" id="3.40.50.2300">
    <property type="match status" value="1"/>
</dbReference>
<proteinExistence type="predicted"/>
<keyword evidence="1" id="KW-0732">Signal</keyword>
<gene>
    <name evidence="3" type="ORF">B1A_01469</name>
</gene>
<dbReference type="PANTHER" id="PTHR30483">
    <property type="entry name" value="LEUCINE-SPECIFIC-BINDING PROTEIN"/>
    <property type="match status" value="1"/>
</dbReference>
<dbReference type="Pfam" id="PF13458">
    <property type="entry name" value="Peripla_BP_6"/>
    <property type="match status" value="1"/>
</dbReference>
<sequence>MSGAEAFVGQWFDHGVKAGIQAVNASGGVMGAKLVPVLEDTAGDPVDAVTAWHTLQLQKPSFVMGPSSLEIMGVINDFQNAKIVDMMEGGTTQLDKMQYPYVYRVFPSDSALLAAEAYYAVKQDH</sequence>
<dbReference type="InterPro" id="IPR051010">
    <property type="entry name" value="BCAA_transport"/>
</dbReference>
<dbReference type="EMBL" id="AUZX01001120">
    <property type="protein sequence ID" value="EQD79886.1"/>
    <property type="molecule type" value="Genomic_DNA"/>
</dbReference>
<dbReference type="InterPro" id="IPR028082">
    <property type="entry name" value="Peripla_BP_I"/>
</dbReference>
<reference evidence="3" key="2">
    <citation type="journal article" date="2014" name="ISME J.">
        <title>Microbial stratification in low pH oxic and suboxic macroscopic growths along an acid mine drainage.</title>
        <authorList>
            <person name="Mendez-Garcia C."/>
            <person name="Mesa V."/>
            <person name="Sprenger R.R."/>
            <person name="Richter M."/>
            <person name="Diez M.S."/>
            <person name="Solano J."/>
            <person name="Bargiela R."/>
            <person name="Golyshina O.V."/>
            <person name="Manteca A."/>
            <person name="Ramos J.L."/>
            <person name="Gallego J.R."/>
            <person name="Llorente I."/>
            <person name="Martins Dos Santos V.A."/>
            <person name="Jensen O.N."/>
            <person name="Pelaez A.I."/>
            <person name="Sanchez J."/>
            <person name="Ferrer M."/>
        </authorList>
    </citation>
    <scope>NUCLEOTIDE SEQUENCE</scope>
</reference>
<dbReference type="AlphaFoldDB" id="T1C341"/>
<dbReference type="InterPro" id="IPR028081">
    <property type="entry name" value="Leu-bd"/>
</dbReference>
<keyword evidence="3" id="KW-0675">Receptor</keyword>
<evidence type="ECO:0000313" key="3">
    <source>
        <dbReference type="EMBL" id="EQD79886.1"/>
    </source>
</evidence>
<dbReference type="SUPFAM" id="SSF53822">
    <property type="entry name" value="Periplasmic binding protein-like I"/>
    <property type="match status" value="1"/>
</dbReference>
<protein>
    <submittedName>
        <fullName evidence="3">Extracellular ligand-binding receptor</fullName>
    </submittedName>
</protein>
<feature type="non-terminal residue" evidence="3">
    <location>
        <position position="125"/>
    </location>
</feature>
<dbReference type="PANTHER" id="PTHR30483:SF6">
    <property type="entry name" value="PERIPLASMIC BINDING PROTEIN OF ABC TRANSPORTER FOR NATURAL AMINO ACIDS"/>
    <property type="match status" value="1"/>
</dbReference>
<organism evidence="3">
    <name type="scientific">mine drainage metagenome</name>
    <dbReference type="NCBI Taxonomy" id="410659"/>
    <lineage>
        <taxon>unclassified sequences</taxon>
        <taxon>metagenomes</taxon>
        <taxon>ecological metagenomes</taxon>
    </lineage>
</organism>
<comment type="caution">
    <text evidence="3">The sequence shown here is derived from an EMBL/GenBank/DDBJ whole genome shotgun (WGS) entry which is preliminary data.</text>
</comment>
<evidence type="ECO:0000259" key="2">
    <source>
        <dbReference type="Pfam" id="PF13458"/>
    </source>
</evidence>
<evidence type="ECO:0000256" key="1">
    <source>
        <dbReference type="ARBA" id="ARBA00022729"/>
    </source>
</evidence>